<dbReference type="Proteomes" id="UP001221898">
    <property type="component" value="Unassembled WGS sequence"/>
</dbReference>
<accession>A0AAD7T640</accession>
<proteinExistence type="predicted"/>
<keyword evidence="3" id="KW-1185">Reference proteome</keyword>
<evidence type="ECO:0000313" key="3">
    <source>
        <dbReference type="Proteomes" id="UP001221898"/>
    </source>
</evidence>
<protein>
    <submittedName>
        <fullName evidence="2">Uncharacterized protein</fullName>
    </submittedName>
</protein>
<dbReference type="AlphaFoldDB" id="A0AAD7T640"/>
<dbReference type="EMBL" id="JAINUG010000010">
    <property type="protein sequence ID" value="KAJ8415036.1"/>
    <property type="molecule type" value="Genomic_DNA"/>
</dbReference>
<organism evidence="2 3">
    <name type="scientific">Aldrovandia affinis</name>
    <dbReference type="NCBI Taxonomy" id="143900"/>
    <lineage>
        <taxon>Eukaryota</taxon>
        <taxon>Metazoa</taxon>
        <taxon>Chordata</taxon>
        <taxon>Craniata</taxon>
        <taxon>Vertebrata</taxon>
        <taxon>Euteleostomi</taxon>
        <taxon>Actinopterygii</taxon>
        <taxon>Neopterygii</taxon>
        <taxon>Teleostei</taxon>
        <taxon>Notacanthiformes</taxon>
        <taxon>Halosauridae</taxon>
        <taxon>Aldrovandia</taxon>
    </lineage>
</organism>
<evidence type="ECO:0000313" key="2">
    <source>
        <dbReference type="EMBL" id="KAJ8415036.1"/>
    </source>
</evidence>
<keyword evidence="1" id="KW-0472">Membrane</keyword>
<keyword evidence="1" id="KW-0812">Transmembrane</keyword>
<comment type="caution">
    <text evidence="2">The sequence shown here is derived from an EMBL/GenBank/DDBJ whole genome shotgun (WGS) entry which is preliminary data.</text>
</comment>
<evidence type="ECO:0000256" key="1">
    <source>
        <dbReference type="SAM" id="Phobius"/>
    </source>
</evidence>
<feature type="transmembrane region" description="Helical" evidence="1">
    <location>
        <begin position="15"/>
        <end position="34"/>
    </location>
</feature>
<sequence>MGATGGLPVETSRRFGGQILASVPPLLFGCFSLLSGGRKQTPPGAIVFPAPGLGEERSSAMIRDGSQRRYNITVQMTYGKTKDVVFLKGVAASAGGAVLREEGRSGRLVHVPTALYVR</sequence>
<reference evidence="2" key="1">
    <citation type="journal article" date="2023" name="Science">
        <title>Genome structures resolve the early diversification of teleost fishes.</title>
        <authorList>
            <person name="Parey E."/>
            <person name="Louis A."/>
            <person name="Montfort J."/>
            <person name="Bouchez O."/>
            <person name="Roques C."/>
            <person name="Iampietro C."/>
            <person name="Lluch J."/>
            <person name="Castinel A."/>
            <person name="Donnadieu C."/>
            <person name="Desvignes T."/>
            <person name="Floi Bucao C."/>
            <person name="Jouanno E."/>
            <person name="Wen M."/>
            <person name="Mejri S."/>
            <person name="Dirks R."/>
            <person name="Jansen H."/>
            <person name="Henkel C."/>
            <person name="Chen W.J."/>
            <person name="Zahm M."/>
            <person name="Cabau C."/>
            <person name="Klopp C."/>
            <person name="Thompson A.W."/>
            <person name="Robinson-Rechavi M."/>
            <person name="Braasch I."/>
            <person name="Lecointre G."/>
            <person name="Bobe J."/>
            <person name="Postlethwait J.H."/>
            <person name="Berthelot C."/>
            <person name="Roest Crollius H."/>
            <person name="Guiguen Y."/>
        </authorList>
    </citation>
    <scope>NUCLEOTIDE SEQUENCE</scope>
    <source>
        <strain evidence="2">NC1722</strain>
    </source>
</reference>
<gene>
    <name evidence="2" type="ORF">AAFF_G00007340</name>
</gene>
<keyword evidence="1" id="KW-1133">Transmembrane helix</keyword>
<name>A0AAD7T640_9TELE</name>